<accession>A0AAX6EDN5</accession>
<dbReference type="EMBL" id="JANAVB010037419">
    <property type="protein sequence ID" value="KAJ6802080.1"/>
    <property type="molecule type" value="Genomic_DNA"/>
</dbReference>
<reference evidence="2" key="2">
    <citation type="submission" date="2023-04" db="EMBL/GenBank/DDBJ databases">
        <authorList>
            <person name="Bruccoleri R.E."/>
            <person name="Oakeley E.J."/>
            <person name="Faust A.-M."/>
            <person name="Dessus-Babus S."/>
            <person name="Altorfer M."/>
            <person name="Burckhardt D."/>
            <person name="Oertli M."/>
            <person name="Naumann U."/>
            <person name="Petersen F."/>
            <person name="Wong J."/>
        </authorList>
    </citation>
    <scope>NUCLEOTIDE SEQUENCE</scope>
    <source>
        <strain evidence="2">GSM-AAB239-AS_SAM_17_03QT</strain>
        <tissue evidence="2">Leaf</tissue>
    </source>
</reference>
<feature type="compositionally biased region" description="Basic and acidic residues" evidence="1">
    <location>
        <begin position="34"/>
        <end position="48"/>
    </location>
</feature>
<feature type="region of interest" description="Disordered" evidence="1">
    <location>
        <begin position="1"/>
        <end position="66"/>
    </location>
</feature>
<sequence>MRDAGAAAETSAEGKVYGDRRHGRQMVSSVALGDEARFGGADRRRDRSGLVPSNLSWQGTPFAGGA</sequence>
<evidence type="ECO:0000256" key="1">
    <source>
        <dbReference type="SAM" id="MobiDB-lite"/>
    </source>
</evidence>
<evidence type="ECO:0000313" key="2">
    <source>
        <dbReference type="EMBL" id="KAJ6802080.1"/>
    </source>
</evidence>
<dbReference type="Proteomes" id="UP001140949">
    <property type="component" value="Unassembled WGS sequence"/>
</dbReference>
<proteinExistence type="predicted"/>
<name>A0AAX6EDN5_IRIPA</name>
<organism evidence="2 3">
    <name type="scientific">Iris pallida</name>
    <name type="common">Sweet iris</name>
    <dbReference type="NCBI Taxonomy" id="29817"/>
    <lineage>
        <taxon>Eukaryota</taxon>
        <taxon>Viridiplantae</taxon>
        <taxon>Streptophyta</taxon>
        <taxon>Embryophyta</taxon>
        <taxon>Tracheophyta</taxon>
        <taxon>Spermatophyta</taxon>
        <taxon>Magnoliopsida</taxon>
        <taxon>Liliopsida</taxon>
        <taxon>Asparagales</taxon>
        <taxon>Iridaceae</taxon>
        <taxon>Iridoideae</taxon>
        <taxon>Irideae</taxon>
        <taxon>Iris</taxon>
    </lineage>
</organism>
<dbReference type="AlphaFoldDB" id="A0AAX6EDN5"/>
<comment type="caution">
    <text evidence="2">The sequence shown here is derived from an EMBL/GenBank/DDBJ whole genome shotgun (WGS) entry which is preliminary data.</text>
</comment>
<keyword evidence="3" id="KW-1185">Reference proteome</keyword>
<protein>
    <submittedName>
        <fullName evidence="2">Pollen-specific leucine-rich repeat extensin-like protein 4</fullName>
    </submittedName>
</protein>
<reference evidence="2" key="1">
    <citation type="journal article" date="2023" name="GigaByte">
        <title>Genome assembly of the bearded iris, Iris pallida Lam.</title>
        <authorList>
            <person name="Bruccoleri R.E."/>
            <person name="Oakeley E.J."/>
            <person name="Faust A.M.E."/>
            <person name="Altorfer M."/>
            <person name="Dessus-Babus S."/>
            <person name="Burckhardt D."/>
            <person name="Oertli M."/>
            <person name="Naumann U."/>
            <person name="Petersen F."/>
            <person name="Wong J."/>
        </authorList>
    </citation>
    <scope>NUCLEOTIDE SEQUENCE</scope>
    <source>
        <strain evidence="2">GSM-AAB239-AS_SAM_17_03QT</strain>
    </source>
</reference>
<evidence type="ECO:0000313" key="3">
    <source>
        <dbReference type="Proteomes" id="UP001140949"/>
    </source>
</evidence>
<gene>
    <name evidence="2" type="ORF">M6B38_195145</name>
</gene>